<evidence type="ECO:0000256" key="1">
    <source>
        <dbReference type="SAM" id="Phobius"/>
    </source>
</evidence>
<keyword evidence="3" id="KW-1185">Reference proteome</keyword>
<name>J7SI54_STRSL</name>
<feature type="transmembrane region" description="Helical" evidence="1">
    <location>
        <begin position="35"/>
        <end position="53"/>
    </location>
</feature>
<gene>
    <name evidence="2" type="ORF">RSSL_01413</name>
</gene>
<evidence type="ECO:0000313" key="2">
    <source>
        <dbReference type="EMBL" id="EJO16207.1"/>
    </source>
</evidence>
<sequence>MTKMKMSKNLKIILYIASVLIVVCLVLLLGNHLPILAKGAIMTMSWLPTYLACTMQSVLSKSTYQKKEKNMFGITAKLYTVLVLLSSSIYTIGVWLLTPGSLIKNIMLGIGLSVQLLLMFYFLFKRINEDPDERFYRNIAKSSSILFTIAIFILLGIATLIAVCKVFVLNAGFLYILVAFLLLLFAITYFIIEKRG</sequence>
<dbReference type="AlphaFoldDB" id="J7SI54"/>
<dbReference type="EMBL" id="ALIF01000001">
    <property type="protein sequence ID" value="EJO16207.1"/>
    <property type="molecule type" value="Genomic_DNA"/>
</dbReference>
<keyword evidence="1" id="KW-0812">Transmembrane</keyword>
<feature type="transmembrane region" description="Helical" evidence="1">
    <location>
        <begin position="145"/>
        <end position="168"/>
    </location>
</feature>
<dbReference type="PATRIC" id="fig|1200793.3.peg.111"/>
<comment type="caution">
    <text evidence="2">The sequence shown here is derived from an EMBL/GenBank/DDBJ whole genome shotgun (WGS) entry which is preliminary data.</text>
</comment>
<evidence type="ECO:0000313" key="3">
    <source>
        <dbReference type="Proteomes" id="UP000006983"/>
    </source>
</evidence>
<keyword evidence="1" id="KW-1133">Transmembrane helix</keyword>
<organism evidence="2 3">
    <name type="scientific">Streptococcus salivarius K12</name>
    <dbReference type="NCBI Taxonomy" id="1200793"/>
    <lineage>
        <taxon>Bacteria</taxon>
        <taxon>Bacillati</taxon>
        <taxon>Bacillota</taxon>
        <taxon>Bacilli</taxon>
        <taxon>Lactobacillales</taxon>
        <taxon>Streptococcaceae</taxon>
        <taxon>Streptococcus</taxon>
    </lineage>
</organism>
<evidence type="ECO:0008006" key="4">
    <source>
        <dbReference type="Google" id="ProtNLM"/>
    </source>
</evidence>
<keyword evidence="1" id="KW-0472">Membrane</keyword>
<proteinExistence type="predicted"/>
<feature type="transmembrane region" description="Helical" evidence="1">
    <location>
        <begin position="12"/>
        <end position="29"/>
    </location>
</feature>
<feature type="transmembrane region" description="Helical" evidence="1">
    <location>
        <begin position="74"/>
        <end position="96"/>
    </location>
</feature>
<reference evidence="2 3" key="1">
    <citation type="journal article" date="2012" name="J. Bacteriol.">
        <title>Genome Sequence of the Lantibiotic Bacteriocin Producer Streptococcus salivarius Strain K12.</title>
        <authorList>
            <person name="Barretto C."/>
            <person name="Alvarez-Martin P."/>
            <person name="Foata F."/>
            <person name="Renault P."/>
            <person name="Berger B."/>
        </authorList>
    </citation>
    <scope>NUCLEOTIDE SEQUENCE [LARGE SCALE GENOMIC DNA]</scope>
    <source>
        <strain evidence="2 3">K12</strain>
    </source>
</reference>
<feature type="transmembrane region" description="Helical" evidence="1">
    <location>
        <begin position="102"/>
        <end position="124"/>
    </location>
</feature>
<feature type="transmembrane region" description="Helical" evidence="1">
    <location>
        <begin position="174"/>
        <end position="192"/>
    </location>
</feature>
<dbReference type="Proteomes" id="UP000006983">
    <property type="component" value="Unassembled WGS sequence"/>
</dbReference>
<accession>J7SI54</accession>
<protein>
    <recommendedName>
        <fullName evidence="4">DUF3796 domain-containing protein</fullName>
    </recommendedName>
</protein>